<dbReference type="Pfam" id="PF20216">
    <property type="entry name" value="DUF6576"/>
    <property type="match status" value="1"/>
</dbReference>
<reference evidence="11" key="1">
    <citation type="submission" date="2017-02" db="EMBL/GenBank/DDBJ databases">
        <authorList>
            <person name="Varghese N."/>
            <person name="Submissions S."/>
        </authorList>
    </citation>
    <scope>NUCLEOTIDE SEQUENCE [LARGE SCALE GENOMIC DNA]</scope>
    <source>
        <strain evidence="11">DSM 22224</strain>
    </source>
</reference>
<accession>A0A1T4QKH4</accession>
<evidence type="ECO:0000256" key="6">
    <source>
        <dbReference type="ARBA" id="ARBA00023136"/>
    </source>
</evidence>
<evidence type="ECO:0000256" key="2">
    <source>
        <dbReference type="ARBA" id="ARBA00009045"/>
    </source>
</evidence>
<dbReference type="InterPro" id="IPR035952">
    <property type="entry name" value="Rhomboid-like_sf"/>
</dbReference>
<comment type="subcellular location">
    <subcellularLocation>
        <location evidence="1">Membrane</location>
        <topology evidence="1">Multi-pass membrane protein</topology>
    </subcellularLocation>
</comment>
<name>A0A1T4QKH4_9BACT</name>
<evidence type="ECO:0000256" key="7">
    <source>
        <dbReference type="SAM" id="Phobius"/>
    </source>
</evidence>
<evidence type="ECO:0000256" key="5">
    <source>
        <dbReference type="ARBA" id="ARBA00022989"/>
    </source>
</evidence>
<keyword evidence="11" id="KW-1185">Reference proteome</keyword>
<dbReference type="SUPFAM" id="SSF144091">
    <property type="entry name" value="Rhomboid-like"/>
    <property type="match status" value="1"/>
</dbReference>
<evidence type="ECO:0000259" key="9">
    <source>
        <dbReference type="Pfam" id="PF20216"/>
    </source>
</evidence>
<keyword evidence="6 7" id="KW-0472">Membrane</keyword>
<feature type="transmembrane region" description="Helical" evidence="7">
    <location>
        <begin position="172"/>
        <end position="189"/>
    </location>
</feature>
<feature type="transmembrane region" description="Helical" evidence="7">
    <location>
        <begin position="195"/>
        <end position="213"/>
    </location>
</feature>
<feature type="transmembrane region" description="Helical" evidence="7">
    <location>
        <begin position="141"/>
        <end position="160"/>
    </location>
</feature>
<evidence type="ECO:0000256" key="1">
    <source>
        <dbReference type="ARBA" id="ARBA00004141"/>
    </source>
</evidence>
<dbReference type="AlphaFoldDB" id="A0A1T4QKH4"/>
<protein>
    <submittedName>
        <fullName evidence="10">Rhomboid family protein</fullName>
    </submittedName>
</protein>
<dbReference type="Gene3D" id="1.20.1540.10">
    <property type="entry name" value="Rhomboid-like"/>
    <property type="match status" value="1"/>
</dbReference>
<evidence type="ECO:0000256" key="3">
    <source>
        <dbReference type="ARBA" id="ARBA00022692"/>
    </source>
</evidence>
<dbReference type="GO" id="GO:0016020">
    <property type="term" value="C:membrane"/>
    <property type="evidence" value="ECO:0007669"/>
    <property type="project" value="UniProtKB-SubCell"/>
</dbReference>
<feature type="domain" description="DUF6576" evidence="9">
    <location>
        <begin position="232"/>
        <end position="277"/>
    </location>
</feature>
<dbReference type="InterPro" id="IPR022764">
    <property type="entry name" value="Peptidase_S54_rhomboid_dom"/>
</dbReference>
<gene>
    <name evidence="10" type="ORF">SAMN04488128_102427</name>
</gene>
<evidence type="ECO:0000313" key="10">
    <source>
        <dbReference type="EMBL" id="SKA04283.1"/>
    </source>
</evidence>
<comment type="similarity">
    <text evidence="2">Belongs to the peptidase S54 family.</text>
</comment>
<feature type="transmembrane region" description="Helical" evidence="7">
    <location>
        <begin position="85"/>
        <end position="102"/>
    </location>
</feature>
<dbReference type="InterPro" id="IPR046483">
    <property type="entry name" value="DUF6576"/>
</dbReference>
<dbReference type="InterPro" id="IPR050925">
    <property type="entry name" value="Rhomboid_protease_S54"/>
</dbReference>
<proteinExistence type="inferred from homology"/>
<feature type="transmembrane region" description="Helical" evidence="7">
    <location>
        <begin position="6"/>
        <end position="23"/>
    </location>
</feature>
<dbReference type="Proteomes" id="UP000190367">
    <property type="component" value="Unassembled WGS sequence"/>
</dbReference>
<keyword evidence="4" id="KW-0378">Hydrolase</keyword>
<feature type="transmembrane region" description="Helical" evidence="7">
    <location>
        <begin position="52"/>
        <end position="73"/>
    </location>
</feature>
<dbReference type="EMBL" id="FUWZ01000002">
    <property type="protein sequence ID" value="SKA04283.1"/>
    <property type="molecule type" value="Genomic_DNA"/>
</dbReference>
<evidence type="ECO:0000259" key="8">
    <source>
        <dbReference type="Pfam" id="PF01694"/>
    </source>
</evidence>
<dbReference type="STRING" id="634771.SAMN04488128_102427"/>
<evidence type="ECO:0000256" key="4">
    <source>
        <dbReference type="ARBA" id="ARBA00022801"/>
    </source>
</evidence>
<feature type="domain" description="Peptidase S54 rhomboid" evidence="8">
    <location>
        <begin position="43"/>
        <end position="186"/>
    </location>
</feature>
<keyword evidence="3 7" id="KW-0812">Transmembrane</keyword>
<dbReference type="Pfam" id="PF01694">
    <property type="entry name" value="Rhomboid"/>
    <property type="match status" value="1"/>
</dbReference>
<organism evidence="10 11">
    <name type="scientific">Chitinophaga eiseniae</name>
    <dbReference type="NCBI Taxonomy" id="634771"/>
    <lineage>
        <taxon>Bacteria</taxon>
        <taxon>Pseudomonadati</taxon>
        <taxon>Bacteroidota</taxon>
        <taxon>Chitinophagia</taxon>
        <taxon>Chitinophagales</taxon>
        <taxon>Chitinophagaceae</taxon>
        <taxon>Chitinophaga</taxon>
    </lineage>
</organism>
<feature type="transmembrane region" description="Helical" evidence="7">
    <location>
        <begin position="109"/>
        <end position="129"/>
    </location>
</feature>
<evidence type="ECO:0000313" key="11">
    <source>
        <dbReference type="Proteomes" id="UP000190367"/>
    </source>
</evidence>
<dbReference type="PANTHER" id="PTHR43731:SF14">
    <property type="entry name" value="PRESENILIN-ASSOCIATED RHOMBOID-LIKE PROTEIN, MITOCHONDRIAL"/>
    <property type="match status" value="1"/>
</dbReference>
<dbReference type="RefSeq" id="WP_078668978.1">
    <property type="nucleotide sequence ID" value="NZ_FUWZ01000002.1"/>
</dbReference>
<sequence length="277" mass="31132">MTEIGAVALVIVILNLVVSYRGFKDTGFYYKYAFIVDEILVHKEYYRLISSGFLHVGWTHLLFNMLSLCFFSADVEAVLGIKNFVIIYLSSLVGGNLLSLFIHRQQGDYSAVGASGAVCGIIFACIALFPGMDIGFFGIPLYIPAWIYGVLYMLFTIFRIRSNNDNVGHEAHLGGAFIGLLFAVCLEPQAVKQHYLPVLAVVAPCLVFMYLLVRKPHIVLTGNTRGPQRYLNIEDRYNQQRAAQQQEIDAILDKIHRKGINSLSAEEKQKLQNYSEH</sequence>
<dbReference type="GO" id="GO:0004252">
    <property type="term" value="F:serine-type endopeptidase activity"/>
    <property type="evidence" value="ECO:0007669"/>
    <property type="project" value="InterPro"/>
</dbReference>
<keyword evidence="5 7" id="KW-1133">Transmembrane helix</keyword>
<dbReference type="OrthoDB" id="9807874at2"/>
<dbReference type="PANTHER" id="PTHR43731">
    <property type="entry name" value="RHOMBOID PROTEASE"/>
    <property type="match status" value="1"/>
</dbReference>